<dbReference type="PRINTS" id="PR00081">
    <property type="entry name" value="GDHRDH"/>
</dbReference>
<keyword evidence="4" id="KW-1185">Reference proteome</keyword>
<sequence>MFAGKGPSGFGYGSSAEDVTEGVSLAGKTILVTGCNSGLGLETTRVLAKRGAHVIGTARTADKARDAGKSVQGDTSGLACELSDPRSVRACVDAVKASGRELDVIIANAGIMALPKRETAHGIELQLFTNHVGHFMLVTGLLDVLADDGRVVIVSSEAHRSAPKETIRFDDLGAEKSYSPWVAYGQSKIANILFAKELAQRFAASGSKRTANALHPGIIRTNLARHINPISATVALALAGPIALKSVGEGAATQCHLAAHPGVAGVSGEYFSHCNVAKPRADARDPEIAKKLWARTEEIVAALPR</sequence>
<dbReference type="AlphaFoldDB" id="A0A0F6YJJ8"/>
<accession>A0A0F6YJJ8</accession>
<dbReference type="KEGG" id="samy:DB32_005046"/>
<keyword evidence="2" id="KW-0560">Oxidoreductase</keyword>
<dbReference type="Proteomes" id="UP000034883">
    <property type="component" value="Chromosome"/>
</dbReference>
<organism evidence="3 4">
    <name type="scientific">Sandaracinus amylolyticus</name>
    <dbReference type="NCBI Taxonomy" id="927083"/>
    <lineage>
        <taxon>Bacteria</taxon>
        <taxon>Pseudomonadati</taxon>
        <taxon>Myxococcota</taxon>
        <taxon>Polyangia</taxon>
        <taxon>Polyangiales</taxon>
        <taxon>Sandaracinaceae</taxon>
        <taxon>Sandaracinus</taxon>
    </lineage>
</organism>
<protein>
    <submittedName>
        <fullName evidence="3">Oxidoreductase</fullName>
    </submittedName>
</protein>
<reference evidence="3 4" key="1">
    <citation type="submission" date="2015-03" db="EMBL/GenBank/DDBJ databases">
        <title>Genome assembly of Sandaracinus amylolyticus DSM 53668.</title>
        <authorList>
            <person name="Sharma G."/>
            <person name="Subramanian S."/>
        </authorList>
    </citation>
    <scope>NUCLEOTIDE SEQUENCE [LARGE SCALE GENOMIC DNA]</scope>
    <source>
        <strain evidence="3 4">DSM 53668</strain>
    </source>
</reference>
<evidence type="ECO:0000313" key="3">
    <source>
        <dbReference type="EMBL" id="AKF07897.1"/>
    </source>
</evidence>
<evidence type="ECO:0000256" key="1">
    <source>
        <dbReference type="ARBA" id="ARBA00006484"/>
    </source>
</evidence>
<comment type="similarity">
    <text evidence="1">Belongs to the short-chain dehydrogenases/reductases (SDR) family.</text>
</comment>
<dbReference type="GO" id="GO:0016491">
    <property type="term" value="F:oxidoreductase activity"/>
    <property type="evidence" value="ECO:0007669"/>
    <property type="project" value="UniProtKB-KW"/>
</dbReference>
<name>A0A0F6YJJ8_9BACT</name>
<dbReference type="OrthoDB" id="109589at2"/>
<dbReference type="InterPro" id="IPR036291">
    <property type="entry name" value="NAD(P)-bd_dom_sf"/>
</dbReference>
<evidence type="ECO:0000256" key="2">
    <source>
        <dbReference type="ARBA" id="ARBA00023002"/>
    </source>
</evidence>
<dbReference type="Gene3D" id="3.40.50.720">
    <property type="entry name" value="NAD(P)-binding Rossmann-like Domain"/>
    <property type="match status" value="1"/>
</dbReference>
<dbReference type="STRING" id="927083.DB32_005046"/>
<gene>
    <name evidence="3" type="ORF">DB32_005046</name>
</gene>
<dbReference type="Pfam" id="PF00106">
    <property type="entry name" value="adh_short"/>
    <property type="match status" value="1"/>
</dbReference>
<dbReference type="PANTHER" id="PTHR24320">
    <property type="entry name" value="RETINOL DEHYDROGENASE"/>
    <property type="match status" value="1"/>
</dbReference>
<dbReference type="PANTHER" id="PTHR24320:SF227">
    <property type="entry name" value="RETINOL DEHYDROGENASE 11"/>
    <property type="match status" value="1"/>
</dbReference>
<dbReference type="InterPro" id="IPR002347">
    <property type="entry name" value="SDR_fam"/>
</dbReference>
<dbReference type="CDD" id="cd05327">
    <property type="entry name" value="retinol-DH_like_SDR_c_like"/>
    <property type="match status" value="1"/>
</dbReference>
<dbReference type="EMBL" id="CP011125">
    <property type="protein sequence ID" value="AKF07897.1"/>
    <property type="molecule type" value="Genomic_DNA"/>
</dbReference>
<evidence type="ECO:0000313" key="4">
    <source>
        <dbReference type="Proteomes" id="UP000034883"/>
    </source>
</evidence>
<proteinExistence type="inferred from homology"/>
<dbReference type="SUPFAM" id="SSF51735">
    <property type="entry name" value="NAD(P)-binding Rossmann-fold domains"/>
    <property type="match status" value="1"/>
</dbReference>